<evidence type="ECO:0000313" key="1">
    <source>
        <dbReference type="EnsemblPlants" id="OGLUM06G21580.1"/>
    </source>
</evidence>
<protein>
    <submittedName>
        <fullName evidence="1">Uncharacterized protein</fullName>
    </submittedName>
</protein>
<dbReference type="AlphaFoldDB" id="A0A0E0ABN5"/>
<dbReference type="Proteomes" id="UP000026961">
    <property type="component" value="Chromosome 6"/>
</dbReference>
<dbReference type="EnsemblPlants" id="OGLUM06G21580.1">
    <property type="protein sequence ID" value="OGLUM06G21580.1"/>
    <property type="gene ID" value="OGLUM06G21580"/>
</dbReference>
<organism evidence="1">
    <name type="scientific">Oryza glumipatula</name>
    <dbReference type="NCBI Taxonomy" id="40148"/>
    <lineage>
        <taxon>Eukaryota</taxon>
        <taxon>Viridiplantae</taxon>
        <taxon>Streptophyta</taxon>
        <taxon>Embryophyta</taxon>
        <taxon>Tracheophyta</taxon>
        <taxon>Spermatophyta</taxon>
        <taxon>Magnoliopsida</taxon>
        <taxon>Liliopsida</taxon>
        <taxon>Poales</taxon>
        <taxon>Poaceae</taxon>
        <taxon>BOP clade</taxon>
        <taxon>Oryzoideae</taxon>
        <taxon>Oryzeae</taxon>
        <taxon>Oryzinae</taxon>
        <taxon>Oryza</taxon>
    </lineage>
</organism>
<name>A0A0E0ABN5_9ORYZ</name>
<reference evidence="1" key="1">
    <citation type="submission" date="2015-04" db="UniProtKB">
        <authorList>
            <consortium name="EnsemblPlants"/>
        </authorList>
    </citation>
    <scope>IDENTIFICATION</scope>
</reference>
<evidence type="ECO:0000313" key="2">
    <source>
        <dbReference type="Proteomes" id="UP000026961"/>
    </source>
</evidence>
<dbReference type="Gramene" id="OGLUM06G21580.1">
    <property type="protein sequence ID" value="OGLUM06G21580.1"/>
    <property type="gene ID" value="OGLUM06G21580"/>
</dbReference>
<keyword evidence="2" id="KW-1185">Reference proteome</keyword>
<reference evidence="1" key="2">
    <citation type="submission" date="2018-05" db="EMBL/GenBank/DDBJ databases">
        <title>OgluRS3 (Oryza glumaepatula Reference Sequence Version 3).</title>
        <authorList>
            <person name="Zhang J."/>
            <person name="Kudrna D."/>
            <person name="Lee S."/>
            <person name="Talag J."/>
            <person name="Welchert J."/>
            <person name="Wing R.A."/>
        </authorList>
    </citation>
    <scope>NUCLEOTIDE SEQUENCE [LARGE SCALE GENOMIC DNA]</scope>
</reference>
<accession>A0A0E0ABN5</accession>
<sequence length="88" mass="9906">PVGSHSKKNKNKKKRWCIVEYLPSSPWRKRKISCLVVASAPCAISRRRSPSGEPSRADQGRGAEGILVSFLVDGLKVVKRLYRSRSRK</sequence>
<proteinExistence type="predicted"/>
<dbReference type="HOGENOM" id="CLU_2475490_0_0_1"/>